<comment type="caution">
    <text evidence="1">The sequence shown here is derived from an EMBL/GenBank/DDBJ whole genome shotgun (WGS) entry which is preliminary data.</text>
</comment>
<dbReference type="Proteomes" id="UP000036923">
    <property type="component" value="Unassembled WGS sequence"/>
</dbReference>
<gene>
    <name evidence="1" type="ORF">Bccel_0815</name>
</gene>
<dbReference type="Gene3D" id="2.130.10.10">
    <property type="entry name" value="YVTN repeat-like/Quinoprotein amine dehydrogenase"/>
    <property type="match status" value="1"/>
</dbReference>
<name>A0A0L6JIJ8_9FIRM</name>
<proteinExistence type="predicted"/>
<dbReference type="InterPro" id="IPR015943">
    <property type="entry name" value="WD40/YVTN_repeat-like_dom_sf"/>
</dbReference>
<evidence type="ECO:0000313" key="2">
    <source>
        <dbReference type="Proteomes" id="UP000036923"/>
    </source>
</evidence>
<organism evidence="1 2">
    <name type="scientific">Pseudobacteroides cellulosolvens ATCC 35603 = DSM 2933</name>
    <dbReference type="NCBI Taxonomy" id="398512"/>
    <lineage>
        <taxon>Bacteria</taxon>
        <taxon>Bacillati</taxon>
        <taxon>Bacillota</taxon>
        <taxon>Clostridia</taxon>
        <taxon>Eubacteriales</taxon>
        <taxon>Oscillospiraceae</taxon>
        <taxon>Pseudobacteroides</taxon>
    </lineage>
</organism>
<dbReference type="RefSeq" id="WP_050753072.1">
    <property type="nucleotide sequence ID" value="NZ_LGTC01000001.1"/>
</dbReference>
<dbReference type="InterPro" id="IPR036322">
    <property type="entry name" value="WD40_repeat_dom_sf"/>
</dbReference>
<dbReference type="STRING" id="398512.Bccel_0815"/>
<evidence type="ECO:0000313" key="1">
    <source>
        <dbReference type="EMBL" id="KNY25555.1"/>
    </source>
</evidence>
<protein>
    <submittedName>
        <fullName evidence="1">Uncharacterized protein</fullName>
    </submittedName>
</protein>
<keyword evidence="2" id="KW-1185">Reference proteome</keyword>
<dbReference type="SUPFAM" id="SSF50978">
    <property type="entry name" value="WD40 repeat-like"/>
    <property type="match status" value="1"/>
</dbReference>
<sequence length="271" mass="30533">MYVLIHPDNDFAVTLKSNSYIKKWDIRSDIPIEIQCVPIAYPVYNPDCNCDSIVTVHMRSKIAQRDNCLLNIYSWDDLKLIAQNEITDLKNELFWFQSLSISQDGKTIALASFNECLAFINQSDFKCKKVIDGGEWTSGLVFDNNSKYIAAAHTFQGGGYISIYENFDEDIQVLHESLFRNPELGDFSDSVAKMAFTSNGKYLVVCEVSVNGTGYDDKGKLILYETFTGKLVWAVDLKSDGEENVYPDILIGSNDNLILCGMGVEKYIVIN</sequence>
<dbReference type="AlphaFoldDB" id="A0A0L6JIJ8"/>
<accession>A0A0L6JIJ8</accession>
<reference evidence="2" key="1">
    <citation type="submission" date="2015-07" db="EMBL/GenBank/DDBJ databases">
        <title>Near-Complete Genome Sequence of the Cellulolytic Bacterium Bacteroides (Pseudobacteroides) cellulosolvens ATCC 35603.</title>
        <authorList>
            <person name="Dassa B."/>
            <person name="Utturkar S.M."/>
            <person name="Klingeman D.M."/>
            <person name="Hurt R.A."/>
            <person name="Keller M."/>
            <person name="Xu J."/>
            <person name="Reddy Y.H.K."/>
            <person name="Borovok I."/>
            <person name="Grinberg I.R."/>
            <person name="Lamed R."/>
            <person name="Zhivin O."/>
            <person name="Bayer E.A."/>
            <person name="Brown S.D."/>
        </authorList>
    </citation>
    <scope>NUCLEOTIDE SEQUENCE [LARGE SCALE GENOMIC DNA]</scope>
    <source>
        <strain evidence="2">DSM 2933</strain>
    </source>
</reference>
<dbReference type="EMBL" id="LGTC01000001">
    <property type="protein sequence ID" value="KNY25555.1"/>
    <property type="molecule type" value="Genomic_DNA"/>
</dbReference>